<dbReference type="InterPro" id="IPR004383">
    <property type="entry name" value="rRNA_lsu_MTrfase_RlmN/Cfr"/>
</dbReference>
<reference evidence="14 15" key="1">
    <citation type="submission" date="2012-02" db="EMBL/GenBank/DDBJ databases">
        <title>Complete sequence of chromosome of Singulisphaera acidiphila DSM 18658.</title>
        <authorList>
            <consortium name="US DOE Joint Genome Institute (JGI-PGF)"/>
            <person name="Lucas S."/>
            <person name="Copeland A."/>
            <person name="Lapidus A."/>
            <person name="Glavina del Rio T."/>
            <person name="Dalin E."/>
            <person name="Tice H."/>
            <person name="Bruce D."/>
            <person name="Goodwin L."/>
            <person name="Pitluck S."/>
            <person name="Peters L."/>
            <person name="Ovchinnikova G."/>
            <person name="Chertkov O."/>
            <person name="Kyrpides N."/>
            <person name="Mavromatis K."/>
            <person name="Ivanova N."/>
            <person name="Brettin T."/>
            <person name="Detter J.C."/>
            <person name="Han C."/>
            <person name="Larimer F."/>
            <person name="Land M."/>
            <person name="Hauser L."/>
            <person name="Markowitz V."/>
            <person name="Cheng J.-F."/>
            <person name="Hugenholtz P."/>
            <person name="Woyke T."/>
            <person name="Wu D."/>
            <person name="Tindall B."/>
            <person name="Pomrenke H."/>
            <person name="Brambilla E."/>
            <person name="Klenk H.-P."/>
            <person name="Eisen J.A."/>
        </authorList>
    </citation>
    <scope>NUCLEOTIDE SEQUENCE [LARGE SCALE GENOMIC DNA]</scope>
    <source>
        <strain evidence="15">ATCC BAA-1392 / DSM 18658 / VKM B-2454 / MOB10</strain>
    </source>
</reference>
<evidence type="ECO:0000256" key="11">
    <source>
        <dbReference type="ARBA" id="ARBA00023014"/>
    </source>
</evidence>
<sequence length="372" mass="40215">MLDPRELRPEALRDQAQRLGANELASRRLLSAVLGQGIHDPAVWGRSFQVPRRLSDAIGTLPRLTQDRVVTSEHDGFEKIRFLTHDGLAVETVLIPLHRPGAVSLCLSSQVGCAMACVFCATAKMEKRRNLASWEILDQWVQARDRARSQGRRVTGVVFMGMGEPFLNYDRVITAAELLRCPHGGQVSAKAITISTVGLVPEIDRFTAEGHKFRLSISLGAATDEKRARLVPIAARTPVATLMAAARRHAQSRRDRVMLSYVCISGENVGPDDAKALGSLIGDTPVRLDLIDVTDPTGRFLPPTAAEMTTFRDSLTQYVGQPVARRYSGGADIQAACGTLAGALNESRNTKILQGQVEIGDPGAAAGSHPSI</sequence>
<dbReference type="PANTHER" id="PTHR30544:SF5">
    <property type="entry name" value="RADICAL SAM CORE DOMAIN-CONTAINING PROTEIN"/>
    <property type="match status" value="1"/>
</dbReference>
<keyword evidence="15" id="KW-1185">Reference proteome</keyword>
<dbReference type="InterPro" id="IPR007197">
    <property type="entry name" value="rSAM"/>
</dbReference>
<evidence type="ECO:0000256" key="9">
    <source>
        <dbReference type="ARBA" id="ARBA00022723"/>
    </source>
</evidence>
<dbReference type="eggNOG" id="COG0820">
    <property type="taxonomic scope" value="Bacteria"/>
</dbReference>
<keyword evidence="5" id="KW-0963">Cytoplasm</keyword>
<dbReference type="KEGG" id="saci:Sinac_6471"/>
<evidence type="ECO:0000313" key="14">
    <source>
        <dbReference type="EMBL" id="AGA30549.1"/>
    </source>
</evidence>
<proteinExistence type="inferred from homology"/>
<keyword evidence="4" id="KW-0004">4Fe-4S</keyword>
<evidence type="ECO:0000256" key="1">
    <source>
        <dbReference type="ARBA" id="ARBA00001966"/>
    </source>
</evidence>
<dbReference type="GO" id="GO:0005737">
    <property type="term" value="C:cytoplasm"/>
    <property type="evidence" value="ECO:0007669"/>
    <property type="project" value="UniProtKB-SubCell"/>
</dbReference>
<evidence type="ECO:0000256" key="6">
    <source>
        <dbReference type="ARBA" id="ARBA00022603"/>
    </source>
</evidence>
<dbReference type="EMBL" id="CP003364">
    <property type="protein sequence ID" value="AGA30549.1"/>
    <property type="molecule type" value="Genomic_DNA"/>
</dbReference>
<keyword evidence="8" id="KW-0949">S-adenosyl-L-methionine</keyword>
<dbReference type="Proteomes" id="UP000010798">
    <property type="component" value="Chromosome"/>
</dbReference>
<dbReference type="GO" id="GO:0070475">
    <property type="term" value="P:rRNA base methylation"/>
    <property type="evidence" value="ECO:0007669"/>
    <property type="project" value="TreeGrafter"/>
</dbReference>
<dbReference type="SFLD" id="SFLDG01062">
    <property type="entry name" value="methyltransferase_(Class_A)"/>
    <property type="match status" value="1"/>
</dbReference>
<comment type="similarity">
    <text evidence="3">Belongs to the radical SAM superfamily. RlmN family.</text>
</comment>
<dbReference type="SUPFAM" id="SSF102114">
    <property type="entry name" value="Radical SAM enzymes"/>
    <property type="match status" value="1"/>
</dbReference>
<dbReference type="PANTHER" id="PTHR30544">
    <property type="entry name" value="23S RRNA METHYLTRANSFERASE"/>
    <property type="match status" value="1"/>
</dbReference>
<evidence type="ECO:0000256" key="5">
    <source>
        <dbReference type="ARBA" id="ARBA00022490"/>
    </source>
</evidence>
<evidence type="ECO:0000256" key="3">
    <source>
        <dbReference type="ARBA" id="ARBA00007544"/>
    </source>
</evidence>
<dbReference type="STRING" id="886293.Sinac_6471"/>
<evidence type="ECO:0000256" key="4">
    <source>
        <dbReference type="ARBA" id="ARBA00022485"/>
    </source>
</evidence>
<dbReference type="CDD" id="cd01335">
    <property type="entry name" value="Radical_SAM"/>
    <property type="match status" value="1"/>
</dbReference>
<dbReference type="InterPro" id="IPR040072">
    <property type="entry name" value="Methyltransferase_A"/>
</dbReference>
<evidence type="ECO:0000259" key="13">
    <source>
        <dbReference type="PROSITE" id="PS51918"/>
    </source>
</evidence>
<dbReference type="GO" id="GO:0008173">
    <property type="term" value="F:RNA methyltransferase activity"/>
    <property type="evidence" value="ECO:0007669"/>
    <property type="project" value="InterPro"/>
</dbReference>
<keyword evidence="11" id="KW-0411">Iron-sulfur</keyword>
<comment type="cofactor">
    <cofactor evidence="1">
        <name>[4Fe-4S] cluster</name>
        <dbReference type="ChEBI" id="CHEBI:49883"/>
    </cofactor>
</comment>
<feature type="domain" description="Radical SAM core" evidence="13">
    <location>
        <begin position="99"/>
        <end position="331"/>
    </location>
</feature>
<dbReference type="RefSeq" id="WP_015249632.1">
    <property type="nucleotide sequence ID" value="NC_019892.1"/>
</dbReference>
<evidence type="ECO:0000256" key="2">
    <source>
        <dbReference type="ARBA" id="ARBA00004496"/>
    </source>
</evidence>
<keyword evidence="7" id="KW-0808">Transferase</keyword>
<name>L0DMD8_SINAD</name>
<evidence type="ECO:0000256" key="7">
    <source>
        <dbReference type="ARBA" id="ARBA00022679"/>
    </source>
</evidence>
<accession>L0DMD8</accession>
<keyword evidence="10" id="KW-0408">Iron</keyword>
<protein>
    <submittedName>
        <fullName evidence="14">Putative Fe-S-cluster redox enzyme</fullName>
    </submittedName>
</protein>
<dbReference type="GO" id="GO:0051539">
    <property type="term" value="F:4 iron, 4 sulfur cluster binding"/>
    <property type="evidence" value="ECO:0007669"/>
    <property type="project" value="UniProtKB-KW"/>
</dbReference>
<dbReference type="HOGENOM" id="CLU_029101_2_0_0"/>
<gene>
    <name evidence="14" type="ordered locus">Sinac_6471</name>
</gene>
<dbReference type="GO" id="GO:0030488">
    <property type="term" value="P:tRNA methylation"/>
    <property type="evidence" value="ECO:0007669"/>
    <property type="project" value="TreeGrafter"/>
</dbReference>
<dbReference type="SFLD" id="SFLDS00029">
    <property type="entry name" value="Radical_SAM"/>
    <property type="match status" value="1"/>
</dbReference>
<dbReference type="AlphaFoldDB" id="L0DMD8"/>
<dbReference type="Pfam" id="PF04055">
    <property type="entry name" value="Radical_SAM"/>
    <property type="match status" value="1"/>
</dbReference>
<keyword evidence="12" id="KW-1015">Disulfide bond</keyword>
<dbReference type="PROSITE" id="PS51918">
    <property type="entry name" value="RADICAL_SAM"/>
    <property type="match status" value="1"/>
</dbReference>
<evidence type="ECO:0000256" key="10">
    <source>
        <dbReference type="ARBA" id="ARBA00023004"/>
    </source>
</evidence>
<evidence type="ECO:0000313" key="15">
    <source>
        <dbReference type="Proteomes" id="UP000010798"/>
    </source>
</evidence>
<organism evidence="14 15">
    <name type="scientific">Singulisphaera acidiphila (strain ATCC BAA-1392 / DSM 18658 / VKM B-2454 / MOB10)</name>
    <dbReference type="NCBI Taxonomy" id="886293"/>
    <lineage>
        <taxon>Bacteria</taxon>
        <taxon>Pseudomonadati</taxon>
        <taxon>Planctomycetota</taxon>
        <taxon>Planctomycetia</taxon>
        <taxon>Isosphaerales</taxon>
        <taxon>Isosphaeraceae</taxon>
        <taxon>Singulisphaera</taxon>
    </lineage>
</organism>
<evidence type="ECO:0000256" key="8">
    <source>
        <dbReference type="ARBA" id="ARBA00022691"/>
    </source>
</evidence>
<keyword evidence="6" id="KW-0489">Methyltransferase</keyword>
<dbReference type="SFLD" id="SFLDF00275">
    <property type="entry name" value="adenosine_C2_methyltransferase"/>
    <property type="match status" value="1"/>
</dbReference>
<evidence type="ECO:0000256" key="12">
    <source>
        <dbReference type="ARBA" id="ARBA00023157"/>
    </source>
</evidence>
<dbReference type="InterPro" id="IPR058240">
    <property type="entry name" value="rSAM_sf"/>
</dbReference>
<comment type="subcellular location">
    <subcellularLocation>
        <location evidence="2">Cytoplasm</location>
    </subcellularLocation>
</comment>
<dbReference type="GO" id="GO:0046872">
    <property type="term" value="F:metal ion binding"/>
    <property type="evidence" value="ECO:0007669"/>
    <property type="project" value="UniProtKB-KW"/>
</dbReference>
<dbReference type="OrthoDB" id="9793973at2"/>
<dbReference type="Gene3D" id="3.20.20.70">
    <property type="entry name" value="Aldolase class I"/>
    <property type="match status" value="1"/>
</dbReference>
<dbReference type="InterPro" id="IPR013785">
    <property type="entry name" value="Aldolase_TIM"/>
</dbReference>
<keyword evidence="9" id="KW-0479">Metal-binding</keyword>